<gene>
    <name evidence="3" type="ORF">DFP72DRAFT_1169324</name>
</gene>
<feature type="region of interest" description="Disordered" evidence="1">
    <location>
        <begin position="65"/>
        <end position="105"/>
    </location>
</feature>
<comment type="caution">
    <text evidence="3">The sequence shown here is derived from an EMBL/GenBank/DDBJ whole genome shotgun (WGS) entry which is preliminary data.</text>
</comment>
<evidence type="ECO:0000256" key="1">
    <source>
        <dbReference type="SAM" id="MobiDB-lite"/>
    </source>
</evidence>
<keyword evidence="2" id="KW-0812">Transmembrane</keyword>
<feature type="transmembrane region" description="Helical" evidence="2">
    <location>
        <begin position="30"/>
        <end position="51"/>
    </location>
</feature>
<keyword evidence="2" id="KW-1133">Transmembrane helix</keyword>
<sequence length="165" mass="17960">MIAFERRNGTESTITLPKSAIRVDRSTRTVVGASIGSVVAVVLIVVATLLWRQYRRVRNHSQNAMLEGEVHDGNMETGKGQSETLDPARTSSGERPPSLYSNRPLSDPFAAEVKTIGSQAASMHSPVTTPQKQEFSYSDIQYPPPTTTVEPKEVGMTNAYGSPIL</sequence>
<dbReference type="Proteomes" id="UP000521943">
    <property type="component" value="Unassembled WGS sequence"/>
</dbReference>
<dbReference type="AlphaFoldDB" id="A0A8H6HZK7"/>
<reference evidence="3 4" key="1">
    <citation type="submission" date="2020-07" db="EMBL/GenBank/DDBJ databases">
        <title>Comparative genomics of pyrophilous fungi reveals a link between fire events and developmental genes.</title>
        <authorList>
            <consortium name="DOE Joint Genome Institute"/>
            <person name="Steindorff A.S."/>
            <person name="Carver A."/>
            <person name="Calhoun S."/>
            <person name="Stillman K."/>
            <person name="Liu H."/>
            <person name="Lipzen A."/>
            <person name="Pangilinan J."/>
            <person name="Labutti K."/>
            <person name="Bruns T.D."/>
            <person name="Grigoriev I.V."/>
        </authorList>
    </citation>
    <scope>NUCLEOTIDE SEQUENCE [LARGE SCALE GENOMIC DNA]</scope>
    <source>
        <strain evidence="3 4">CBS 144469</strain>
    </source>
</reference>
<evidence type="ECO:0000256" key="2">
    <source>
        <dbReference type="SAM" id="Phobius"/>
    </source>
</evidence>
<feature type="compositionally biased region" description="Polar residues" evidence="1">
    <location>
        <begin position="79"/>
        <end position="104"/>
    </location>
</feature>
<name>A0A8H6HZK7_9AGAR</name>
<protein>
    <submittedName>
        <fullName evidence="3">Uncharacterized protein</fullName>
    </submittedName>
</protein>
<keyword evidence="2" id="KW-0472">Membrane</keyword>
<accession>A0A8H6HZK7</accession>
<evidence type="ECO:0000313" key="3">
    <source>
        <dbReference type="EMBL" id="KAF6755876.1"/>
    </source>
</evidence>
<proteinExistence type="predicted"/>
<dbReference type="EMBL" id="JACGCI010000028">
    <property type="protein sequence ID" value="KAF6755876.1"/>
    <property type="molecule type" value="Genomic_DNA"/>
</dbReference>
<keyword evidence="4" id="KW-1185">Reference proteome</keyword>
<evidence type="ECO:0000313" key="4">
    <source>
        <dbReference type="Proteomes" id="UP000521943"/>
    </source>
</evidence>
<organism evidence="3 4">
    <name type="scientific">Ephemerocybe angulata</name>
    <dbReference type="NCBI Taxonomy" id="980116"/>
    <lineage>
        <taxon>Eukaryota</taxon>
        <taxon>Fungi</taxon>
        <taxon>Dikarya</taxon>
        <taxon>Basidiomycota</taxon>
        <taxon>Agaricomycotina</taxon>
        <taxon>Agaricomycetes</taxon>
        <taxon>Agaricomycetidae</taxon>
        <taxon>Agaricales</taxon>
        <taxon>Agaricineae</taxon>
        <taxon>Psathyrellaceae</taxon>
        <taxon>Ephemerocybe</taxon>
    </lineage>
</organism>